<dbReference type="GO" id="GO:0004497">
    <property type="term" value="F:monooxygenase activity"/>
    <property type="evidence" value="ECO:0007669"/>
    <property type="project" value="UniProtKB-KW"/>
</dbReference>
<dbReference type="GO" id="GO:0005506">
    <property type="term" value="F:iron ion binding"/>
    <property type="evidence" value="ECO:0007669"/>
    <property type="project" value="InterPro"/>
</dbReference>
<keyword evidence="6 13" id="KW-0479">Metal-binding</keyword>
<evidence type="ECO:0000256" key="12">
    <source>
        <dbReference type="ARBA" id="ARBA00023136"/>
    </source>
</evidence>
<evidence type="ECO:0000256" key="10">
    <source>
        <dbReference type="ARBA" id="ARBA00023004"/>
    </source>
</evidence>
<evidence type="ECO:0000256" key="3">
    <source>
        <dbReference type="ARBA" id="ARBA00004406"/>
    </source>
</evidence>
<dbReference type="InterPro" id="IPR017972">
    <property type="entry name" value="Cyt_P450_CS"/>
</dbReference>
<protein>
    <recommendedName>
        <fullName evidence="17">Cytochrome P450</fullName>
    </recommendedName>
</protein>
<dbReference type="PROSITE" id="PS00086">
    <property type="entry name" value="CYTOCHROME_P450"/>
    <property type="match status" value="1"/>
</dbReference>
<dbReference type="CDD" id="cd11056">
    <property type="entry name" value="CYP6-like"/>
    <property type="match status" value="1"/>
</dbReference>
<evidence type="ECO:0000256" key="14">
    <source>
        <dbReference type="RuleBase" id="RU000461"/>
    </source>
</evidence>
<name>A0A8K0DDC2_IGNLU</name>
<dbReference type="SUPFAM" id="SSF48264">
    <property type="entry name" value="Cytochrome P450"/>
    <property type="match status" value="1"/>
</dbReference>
<comment type="cofactor">
    <cofactor evidence="1 13">
        <name>heme</name>
        <dbReference type="ChEBI" id="CHEBI:30413"/>
    </cofactor>
</comment>
<dbReference type="PANTHER" id="PTHR24292:SF54">
    <property type="entry name" value="CYP9F3-RELATED"/>
    <property type="match status" value="1"/>
</dbReference>
<dbReference type="PRINTS" id="PR00385">
    <property type="entry name" value="P450"/>
</dbReference>
<gene>
    <name evidence="15" type="ORF">ILUMI_04919</name>
</gene>
<keyword evidence="5 13" id="KW-0349">Heme</keyword>
<reference evidence="15" key="1">
    <citation type="submission" date="2019-08" db="EMBL/GenBank/DDBJ databases">
        <title>The genome of the North American firefly Photinus pyralis.</title>
        <authorList>
            <consortium name="Photinus pyralis genome working group"/>
            <person name="Fallon T.R."/>
            <person name="Sander Lower S.E."/>
            <person name="Weng J.-K."/>
        </authorList>
    </citation>
    <scope>NUCLEOTIDE SEQUENCE</scope>
    <source>
        <strain evidence="15">TRF0915ILg1</strain>
        <tissue evidence="15">Whole body</tissue>
    </source>
</reference>
<keyword evidence="11 14" id="KW-0503">Monooxygenase</keyword>
<evidence type="ECO:0000256" key="9">
    <source>
        <dbReference type="ARBA" id="ARBA00023002"/>
    </source>
</evidence>
<dbReference type="InterPro" id="IPR036396">
    <property type="entry name" value="Cyt_P450_sf"/>
</dbReference>
<accession>A0A8K0DDC2</accession>
<dbReference type="Pfam" id="PF00067">
    <property type="entry name" value="p450"/>
    <property type="match status" value="1"/>
</dbReference>
<dbReference type="FunFam" id="1.10.630.10:FF:000182">
    <property type="entry name" value="Cytochrome P450 3A4"/>
    <property type="match status" value="1"/>
</dbReference>
<comment type="subcellular location">
    <subcellularLocation>
        <location evidence="3">Endoplasmic reticulum membrane</location>
        <topology evidence="3">Peripheral membrane protein</topology>
    </subcellularLocation>
    <subcellularLocation>
        <location evidence="2">Microsome membrane</location>
        <topology evidence="2">Peripheral membrane protein</topology>
    </subcellularLocation>
</comment>
<dbReference type="GO" id="GO:0020037">
    <property type="term" value="F:heme binding"/>
    <property type="evidence" value="ECO:0007669"/>
    <property type="project" value="InterPro"/>
</dbReference>
<evidence type="ECO:0000256" key="5">
    <source>
        <dbReference type="ARBA" id="ARBA00022617"/>
    </source>
</evidence>
<evidence type="ECO:0000313" key="16">
    <source>
        <dbReference type="Proteomes" id="UP000801492"/>
    </source>
</evidence>
<evidence type="ECO:0008006" key="17">
    <source>
        <dbReference type="Google" id="ProtNLM"/>
    </source>
</evidence>
<evidence type="ECO:0000256" key="8">
    <source>
        <dbReference type="ARBA" id="ARBA00022848"/>
    </source>
</evidence>
<dbReference type="AlphaFoldDB" id="A0A8K0DDC2"/>
<dbReference type="PRINTS" id="PR00463">
    <property type="entry name" value="EP450I"/>
</dbReference>
<dbReference type="GO" id="GO:0005789">
    <property type="term" value="C:endoplasmic reticulum membrane"/>
    <property type="evidence" value="ECO:0007669"/>
    <property type="project" value="UniProtKB-SubCell"/>
</dbReference>
<dbReference type="PANTHER" id="PTHR24292">
    <property type="entry name" value="CYTOCHROME P450"/>
    <property type="match status" value="1"/>
</dbReference>
<dbReference type="EMBL" id="VTPC01001751">
    <property type="protein sequence ID" value="KAF2901266.1"/>
    <property type="molecule type" value="Genomic_DNA"/>
</dbReference>
<dbReference type="InterPro" id="IPR002401">
    <property type="entry name" value="Cyt_P450_E_grp-I"/>
</dbReference>
<evidence type="ECO:0000256" key="7">
    <source>
        <dbReference type="ARBA" id="ARBA00022824"/>
    </source>
</evidence>
<evidence type="ECO:0000313" key="15">
    <source>
        <dbReference type="EMBL" id="KAF2901266.1"/>
    </source>
</evidence>
<organism evidence="15 16">
    <name type="scientific">Ignelater luminosus</name>
    <name type="common">Cucubano</name>
    <name type="synonym">Pyrophorus luminosus</name>
    <dbReference type="NCBI Taxonomy" id="2038154"/>
    <lineage>
        <taxon>Eukaryota</taxon>
        <taxon>Metazoa</taxon>
        <taxon>Ecdysozoa</taxon>
        <taxon>Arthropoda</taxon>
        <taxon>Hexapoda</taxon>
        <taxon>Insecta</taxon>
        <taxon>Pterygota</taxon>
        <taxon>Neoptera</taxon>
        <taxon>Endopterygota</taxon>
        <taxon>Coleoptera</taxon>
        <taxon>Polyphaga</taxon>
        <taxon>Elateriformia</taxon>
        <taxon>Elateroidea</taxon>
        <taxon>Elateridae</taxon>
        <taxon>Agrypninae</taxon>
        <taxon>Pyrophorini</taxon>
        <taxon>Ignelater</taxon>
    </lineage>
</organism>
<proteinExistence type="inferred from homology"/>
<keyword evidence="9 14" id="KW-0560">Oxidoreductase</keyword>
<dbReference type="InterPro" id="IPR050476">
    <property type="entry name" value="Insect_CytP450_Detox"/>
</dbReference>
<comment type="similarity">
    <text evidence="4 14">Belongs to the cytochrome P450 family.</text>
</comment>
<dbReference type="OrthoDB" id="1470350at2759"/>
<sequence length="397" mass="46339">MRAVASPSFTSSKMKFMFELMLKCVEQSMRFFEEKNSDFLILEMKDTFGRITNDVFATTHFGVECDSLKERNNEMFLMGERGVDFGGFWIKVRYVLIQMFPSITRVLGIRVFDQAVNKFFKRLVKENIKYREQHGVVRSDLIHLLINVANEKQENNSNEVENTNYIAEKGSGPTLKKERRKNVKLTDEDITAFAAYELALQPEVQERLQNEIDDALINCNGRVTYEMLMQMKYLDMVVSETLRKWPGGFFLDRCCVKPYTIDPINSGEVPIHLRKGDSVWLSLYALHREPRFYPDPEKFVPERFSEENKSIIHPYAYMPFGIGPRHCIGNRFALMEAKLVLVHLLSRYNVRVVEKTVIPIRLERRNFQLTSKDGFWLGLERRIPGFSLHQTVESKGL</sequence>
<keyword evidence="7" id="KW-0256">Endoplasmic reticulum</keyword>
<evidence type="ECO:0000256" key="6">
    <source>
        <dbReference type="ARBA" id="ARBA00022723"/>
    </source>
</evidence>
<keyword evidence="12" id="KW-0472">Membrane</keyword>
<keyword evidence="8" id="KW-0492">Microsome</keyword>
<evidence type="ECO:0000256" key="13">
    <source>
        <dbReference type="PIRSR" id="PIRSR602401-1"/>
    </source>
</evidence>
<evidence type="ECO:0000256" key="4">
    <source>
        <dbReference type="ARBA" id="ARBA00010617"/>
    </source>
</evidence>
<feature type="binding site" description="axial binding residue" evidence="13">
    <location>
        <position position="327"/>
    </location>
    <ligand>
        <name>heme</name>
        <dbReference type="ChEBI" id="CHEBI:30413"/>
    </ligand>
    <ligandPart>
        <name>Fe</name>
        <dbReference type="ChEBI" id="CHEBI:18248"/>
    </ligandPart>
</feature>
<comment type="caution">
    <text evidence="15">The sequence shown here is derived from an EMBL/GenBank/DDBJ whole genome shotgun (WGS) entry which is preliminary data.</text>
</comment>
<evidence type="ECO:0000256" key="1">
    <source>
        <dbReference type="ARBA" id="ARBA00001971"/>
    </source>
</evidence>
<dbReference type="GO" id="GO:0016705">
    <property type="term" value="F:oxidoreductase activity, acting on paired donors, with incorporation or reduction of molecular oxygen"/>
    <property type="evidence" value="ECO:0007669"/>
    <property type="project" value="InterPro"/>
</dbReference>
<evidence type="ECO:0000256" key="2">
    <source>
        <dbReference type="ARBA" id="ARBA00004174"/>
    </source>
</evidence>
<evidence type="ECO:0000256" key="11">
    <source>
        <dbReference type="ARBA" id="ARBA00023033"/>
    </source>
</evidence>
<dbReference type="Proteomes" id="UP000801492">
    <property type="component" value="Unassembled WGS sequence"/>
</dbReference>
<dbReference type="InterPro" id="IPR001128">
    <property type="entry name" value="Cyt_P450"/>
</dbReference>
<dbReference type="Gene3D" id="1.10.630.10">
    <property type="entry name" value="Cytochrome P450"/>
    <property type="match status" value="1"/>
</dbReference>
<keyword evidence="10 13" id="KW-0408">Iron</keyword>
<keyword evidence="16" id="KW-1185">Reference proteome</keyword>